<dbReference type="AlphaFoldDB" id="A0A9D4ZAM4"/>
<dbReference type="Proteomes" id="UP000886520">
    <property type="component" value="Chromosome 16"/>
</dbReference>
<comment type="caution">
    <text evidence="1">The sequence shown here is derived from an EMBL/GenBank/DDBJ whole genome shotgun (WGS) entry which is preliminary data.</text>
</comment>
<sequence length="68" mass="7610">MDDADNRYLKSKQNALKSPTIQVVEVDKATNMANSQKNLMEDCLGSVYMKLKPGKTFQRLAVVESLCT</sequence>
<evidence type="ECO:0000313" key="2">
    <source>
        <dbReference type="Proteomes" id="UP000886520"/>
    </source>
</evidence>
<organism evidence="1 2">
    <name type="scientific">Adiantum capillus-veneris</name>
    <name type="common">Maidenhair fern</name>
    <dbReference type="NCBI Taxonomy" id="13818"/>
    <lineage>
        <taxon>Eukaryota</taxon>
        <taxon>Viridiplantae</taxon>
        <taxon>Streptophyta</taxon>
        <taxon>Embryophyta</taxon>
        <taxon>Tracheophyta</taxon>
        <taxon>Polypodiopsida</taxon>
        <taxon>Polypodiidae</taxon>
        <taxon>Polypodiales</taxon>
        <taxon>Pteridineae</taxon>
        <taxon>Pteridaceae</taxon>
        <taxon>Vittarioideae</taxon>
        <taxon>Adiantum</taxon>
    </lineage>
</organism>
<accession>A0A9D4ZAM4</accession>
<dbReference type="EMBL" id="JABFUD020000016">
    <property type="protein sequence ID" value="KAI5067959.1"/>
    <property type="molecule type" value="Genomic_DNA"/>
</dbReference>
<keyword evidence="2" id="KW-1185">Reference proteome</keyword>
<evidence type="ECO:0000313" key="1">
    <source>
        <dbReference type="EMBL" id="KAI5067959.1"/>
    </source>
</evidence>
<gene>
    <name evidence="1" type="ORF">GOP47_0016304</name>
</gene>
<name>A0A9D4ZAM4_ADICA</name>
<proteinExistence type="predicted"/>
<reference evidence="1" key="1">
    <citation type="submission" date="2021-01" db="EMBL/GenBank/DDBJ databases">
        <title>Adiantum capillus-veneris genome.</title>
        <authorList>
            <person name="Fang Y."/>
            <person name="Liao Q."/>
        </authorList>
    </citation>
    <scope>NUCLEOTIDE SEQUENCE</scope>
    <source>
        <strain evidence="1">H3</strain>
        <tissue evidence="1">Leaf</tissue>
    </source>
</reference>
<protein>
    <submittedName>
        <fullName evidence="1">Uncharacterized protein</fullName>
    </submittedName>
</protein>